<dbReference type="OrthoDB" id="1914176at2759"/>
<keyword evidence="4 10" id="KW-0479">Metal-binding</keyword>
<evidence type="ECO:0000256" key="7">
    <source>
        <dbReference type="ARBA" id="ARBA00022833"/>
    </source>
</evidence>
<feature type="domain" description="C3H1-type" evidence="13">
    <location>
        <begin position="54"/>
        <end position="81"/>
    </location>
</feature>
<dbReference type="Gene3D" id="4.10.1000.10">
    <property type="entry name" value="Zinc finger, CCCH-type"/>
    <property type="match status" value="3"/>
</dbReference>
<keyword evidence="9 11" id="KW-0539">Nucleus</keyword>
<feature type="domain" description="C3H1-type" evidence="13">
    <location>
        <begin position="169"/>
        <end position="191"/>
    </location>
</feature>
<dbReference type="SUPFAM" id="SSF57756">
    <property type="entry name" value="Retrovirus zinc finger-like domains"/>
    <property type="match status" value="1"/>
</dbReference>
<feature type="domain" description="C3H1-type" evidence="13">
    <location>
        <begin position="83"/>
        <end position="110"/>
    </location>
</feature>
<evidence type="ECO:0000313" key="16">
    <source>
        <dbReference type="Proteomes" id="UP000054107"/>
    </source>
</evidence>
<keyword evidence="5 11" id="KW-0677">Repeat</keyword>
<comment type="similarity">
    <text evidence="2 11">Belongs to the CPSF4/YTH1 family.</text>
</comment>
<dbReference type="STRING" id="35722.A0A0B7MR34"/>
<dbReference type="Pfam" id="PF00642">
    <property type="entry name" value="zf-CCCH"/>
    <property type="match status" value="1"/>
</dbReference>
<feature type="zinc finger region" description="C3H1-type" evidence="10">
    <location>
        <begin position="140"/>
        <end position="167"/>
    </location>
</feature>
<dbReference type="AlphaFoldDB" id="A0A0B7MR34"/>
<dbReference type="InterPro" id="IPR036875">
    <property type="entry name" value="Znf_CCHC_sf"/>
</dbReference>
<evidence type="ECO:0000259" key="13">
    <source>
        <dbReference type="PROSITE" id="PS50103"/>
    </source>
</evidence>
<gene>
    <name evidence="15" type="primary">PARPA_01732.1 scaffold 1359</name>
</gene>
<dbReference type="EMBL" id="LN719426">
    <property type="protein sequence ID" value="CEP08421.1"/>
    <property type="molecule type" value="Genomic_DNA"/>
</dbReference>
<evidence type="ECO:0000256" key="4">
    <source>
        <dbReference type="ARBA" id="ARBA00022723"/>
    </source>
</evidence>
<dbReference type="InterPro" id="IPR000571">
    <property type="entry name" value="Znf_CCCH"/>
</dbReference>
<feature type="domain" description="C3H1-type" evidence="13">
    <location>
        <begin position="111"/>
        <end position="139"/>
    </location>
</feature>
<evidence type="ECO:0000256" key="3">
    <source>
        <dbReference type="ARBA" id="ARBA00022664"/>
    </source>
</evidence>
<name>A0A0B7MR34_9FUNG</name>
<dbReference type="SUPFAM" id="SSF90229">
    <property type="entry name" value="CCCH zinc finger"/>
    <property type="match status" value="2"/>
</dbReference>
<evidence type="ECO:0000256" key="2">
    <source>
        <dbReference type="ARBA" id="ARBA00008907"/>
    </source>
</evidence>
<evidence type="ECO:0000256" key="10">
    <source>
        <dbReference type="PROSITE-ProRule" id="PRU00723"/>
    </source>
</evidence>
<proteinExistence type="inferred from homology"/>
<organism evidence="15 16">
    <name type="scientific">Parasitella parasitica</name>
    <dbReference type="NCBI Taxonomy" id="35722"/>
    <lineage>
        <taxon>Eukaryota</taxon>
        <taxon>Fungi</taxon>
        <taxon>Fungi incertae sedis</taxon>
        <taxon>Mucoromycota</taxon>
        <taxon>Mucoromycotina</taxon>
        <taxon>Mucoromycetes</taxon>
        <taxon>Mucorales</taxon>
        <taxon>Mucorineae</taxon>
        <taxon>Mucoraceae</taxon>
        <taxon>Parasitella</taxon>
    </lineage>
</organism>
<feature type="zinc finger region" description="C3H1-type" evidence="10">
    <location>
        <begin position="169"/>
        <end position="191"/>
    </location>
</feature>
<dbReference type="PROSITE" id="PS50103">
    <property type="entry name" value="ZF_C3H1"/>
    <property type="match status" value="5"/>
</dbReference>
<dbReference type="FunFam" id="4.10.1000.10:FF:000012">
    <property type="entry name" value="cleavage and polyadenylation specificity factor subunit 4"/>
    <property type="match status" value="1"/>
</dbReference>
<feature type="compositionally biased region" description="Low complexity" evidence="12">
    <location>
        <begin position="234"/>
        <end position="254"/>
    </location>
</feature>
<dbReference type="SMART" id="SM00356">
    <property type="entry name" value="ZnF_C3H1"/>
    <property type="match status" value="5"/>
</dbReference>
<dbReference type="Proteomes" id="UP000054107">
    <property type="component" value="Unassembled WGS sequence"/>
</dbReference>
<dbReference type="InterPro" id="IPR045348">
    <property type="entry name" value="CPSF4/Yth1"/>
</dbReference>
<dbReference type="InterPro" id="IPR001878">
    <property type="entry name" value="Znf_CCHC"/>
</dbReference>
<dbReference type="GO" id="GO:0008270">
    <property type="term" value="F:zinc ion binding"/>
    <property type="evidence" value="ECO:0007669"/>
    <property type="project" value="UniProtKB-KW"/>
</dbReference>
<dbReference type="Pfam" id="PF14608">
    <property type="entry name" value="zf-CCCH_2"/>
    <property type="match status" value="4"/>
</dbReference>
<feature type="region of interest" description="Disordered" evidence="12">
    <location>
        <begin position="234"/>
        <end position="256"/>
    </location>
</feature>
<dbReference type="Gene3D" id="4.10.60.10">
    <property type="entry name" value="Zinc finger, CCHC-type"/>
    <property type="match status" value="1"/>
</dbReference>
<evidence type="ECO:0000313" key="15">
    <source>
        <dbReference type="EMBL" id="CEP08421.1"/>
    </source>
</evidence>
<dbReference type="PROSITE" id="PS50158">
    <property type="entry name" value="ZF_CCHC"/>
    <property type="match status" value="1"/>
</dbReference>
<reference evidence="15 16" key="1">
    <citation type="submission" date="2014-09" db="EMBL/GenBank/DDBJ databases">
        <authorList>
            <person name="Ellenberger Sabrina"/>
        </authorList>
    </citation>
    <scope>NUCLEOTIDE SEQUENCE [LARGE SCALE GENOMIC DNA]</scope>
    <source>
        <strain evidence="15 16">CBS 412.66</strain>
    </source>
</reference>
<feature type="domain" description="C3H1-type" evidence="13">
    <location>
        <begin position="140"/>
        <end position="167"/>
    </location>
</feature>
<keyword evidence="7 10" id="KW-0862">Zinc</keyword>
<evidence type="ECO:0000256" key="5">
    <source>
        <dbReference type="ARBA" id="ARBA00022737"/>
    </source>
</evidence>
<dbReference type="GO" id="GO:0003723">
    <property type="term" value="F:RNA binding"/>
    <property type="evidence" value="ECO:0007669"/>
    <property type="project" value="UniProtKB-UniRule"/>
</dbReference>
<dbReference type="GO" id="GO:0031124">
    <property type="term" value="P:mRNA 3'-end processing"/>
    <property type="evidence" value="ECO:0007669"/>
    <property type="project" value="UniProtKB-UniRule"/>
</dbReference>
<keyword evidence="6 10" id="KW-0863">Zinc-finger</keyword>
<keyword evidence="3 11" id="KW-0507">mRNA processing</keyword>
<evidence type="ECO:0000256" key="8">
    <source>
        <dbReference type="ARBA" id="ARBA00022884"/>
    </source>
</evidence>
<comment type="subcellular location">
    <subcellularLocation>
        <location evidence="1 11">Nucleus</location>
    </subcellularLocation>
</comment>
<sequence length="287" mass="33470">MLASPIFTVDHSGLTFDFEEFIKNELGLKLDNQTKREGKIIDHIWLTSTKPIRFVDEPICKYFLKGTCTKGKNCQFRHKGYDRDKSVVCKHWLRGLCKKGDGCEFLHVFNMKKMPECWFYSKYGECCNGDECMYLHIDPESKQKECPWYARGFCKHGPNCRNKHVRKLVCQNYLTGFCPDGLNCPNGHPKYELPVMYNLLNEQPDSAQQQQQPQPHTQDKVPFNRQSNLHQQQHSFHNNNNSNNNHNNNQQQQQGTFRKLEDVTCYKCGQQGHYANRCPQGRSGPPM</sequence>
<evidence type="ECO:0000259" key="14">
    <source>
        <dbReference type="PROSITE" id="PS50158"/>
    </source>
</evidence>
<evidence type="ECO:0000256" key="9">
    <source>
        <dbReference type="ARBA" id="ARBA00023242"/>
    </source>
</evidence>
<evidence type="ECO:0000256" key="11">
    <source>
        <dbReference type="RuleBase" id="RU369008"/>
    </source>
</evidence>
<feature type="zinc finger region" description="C3H1-type" evidence="10">
    <location>
        <begin position="83"/>
        <end position="110"/>
    </location>
</feature>
<dbReference type="SMART" id="SM00343">
    <property type="entry name" value="ZnF_C2HC"/>
    <property type="match status" value="1"/>
</dbReference>
<dbReference type="PANTHER" id="PTHR23102:SF24">
    <property type="entry name" value="CLEAVAGE AND POLYADENYLATION SPECIFICITY FACTOR SUBUNIT 4"/>
    <property type="match status" value="1"/>
</dbReference>
<dbReference type="InterPro" id="IPR036855">
    <property type="entry name" value="Znf_CCCH_sf"/>
</dbReference>
<evidence type="ECO:0000256" key="6">
    <source>
        <dbReference type="ARBA" id="ARBA00022771"/>
    </source>
</evidence>
<comment type="function">
    <text evidence="11">Component of the cleavage factor I (CF I) involved in pre-mRNA 3'-end processing.</text>
</comment>
<accession>A0A0B7MR34</accession>
<protein>
    <recommendedName>
        <fullName evidence="11">mRNA 3'-end-processing protein</fullName>
    </recommendedName>
</protein>
<dbReference type="GO" id="GO:0005634">
    <property type="term" value="C:nucleus"/>
    <property type="evidence" value="ECO:0007669"/>
    <property type="project" value="UniProtKB-SubCell"/>
</dbReference>
<feature type="domain" description="CCHC-type" evidence="14">
    <location>
        <begin position="265"/>
        <end position="280"/>
    </location>
</feature>
<dbReference type="PANTHER" id="PTHR23102">
    <property type="entry name" value="CLEAVAGE AND POLYADENYLATION SPECIFICITY FACTOR SUBUNIT 4-RELATED"/>
    <property type="match status" value="1"/>
</dbReference>
<feature type="zinc finger region" description="C3H1-type" evidence="10">
    <location>
        <begin position="111"/>
        <end position="139"/>
    </location>
</feature>
<feature type="zinc finger region" description="C3H1-type" evidence="10">
    <location>
        <begin position="54"/>
        <end position="81"/>
    </location>
</feature>
<evidence type="ECO:0000256" key="1">
    <source>
        <dbReference type="ARBA" id="ARBA00004123"/>
    </source>
</evidence>
<dbReference type="Pfam" id="PF00098">
    <property type="entry name" value="zf-CCHC"/>
    <property type="match status" value="1"/>
</dbReference>
<keyword evidence="8 11" id="KW-0694">RNA-binding</keyword>
<keyword evidence="16" id="KW-1185">Reference proteome</keyword>
<evidence type="ECO:0000256" key="12">
    <source>
        <dbReference type="SAM" id="MobiDB-lite"/>
    </source>
</evidence>